<evidence type="ECO:0000256" key="5">
    <source>
        <dbReference type="ARBA" id="ARBA00023136"/>
    </source>
</evidence>
<comment type="caution">
    <text evidence="8">The sequence shown here is derived from an EMBL/GenBank/DDBJ whole genome shotgun (WGS) entry which is preliminary data.</text>
</comment>
<keyword evidence="9" id="KW-1185">Reference proteome</keyword>
<keyword evidence="4 6" id="KW-1133">Transmembrane helix</keyword>
<feature type="domain" description="Cardiolipin synthase N-terminal" evidence="7">
    <location>
        <begin position="9"/>
        <end position="47"/>
    </location>
</feature>
<reference evidence="8 9" key="1">
    <citation type="submission" date="2019-07" db="EMBL/GenBank/DDBJ databases">
        <title>Whole genome shotgun sequence of Brevifollis gellanilyticus NBRC 108608.</title>
        <authorList>
            <person name="Hosoyama A."/>
            <person name="Uohara A."/>
            <person name="Ohji S."/>
            <person name="Ichikawa N."/>
        </authorList>
    </citation>
    <scope>NUCLEOTIDE SEQUENCE [LARGE SCALE GENOMIC DNA]</scope>
    <source>
        <strain evidence="8 9">NBRC 108608</strain>
    </source>
</reference>
<gene>
    <name evidence="8" type="ORF">BGE01nite_07310</name>
</gene>
<proteinExistence type="predicted"/>
<comment type="subcellular location">
    <subcellularLocation>
        <location evidence="1">Cell membrane</location>
        <topology evidence="1">Multi-pass membrane protein</topology>
    </subcellularLocation>
</comment>
<evidence type="ECO:0000256" key="3">
    <source>
        <dbReference type="ARBA" id="ARBA00022692"/>
    </source>
</evidence>
<dbReference type="InterPro" id="IPR027379">
    <property type="entry name" value="CLS_N"/>
</dbReference>
<dbReference type="Proteomes" id="UP000321577">
    <property type="component" value="Unassembled WGS sequence"/>
</dbReference>
<evidence type="ECO:0000256" key="2">
    <source>
        <dbReference type="ARBA" id="ARBA00022475"/>
    </source>
</evidence>
<accession>A0A512M3W7</accession>
<dbReference type="GO" id="GO:0005886">
    <property type="term" value="C:plasma membrane"/>
    <property type="evidence" value="ECO:0007669"/>
    <property type="project" value="UniProtKB-SubCell"/>
</dbReference>
<name>A0A512M3W7_9BACT</name>
<keyword evidence="3 6" id="KW-0812">Transmembrane</keyword>
<evidence type="ECO:0000256" key="4">
    <source>
        <dbReference type="ARBA" id="ARBA00022989"/>
    </source>
</evidence>
<evidence type="ECO:0000313" key="8">
    <source>
        <dbReference type="EMBL" id="GEP41440.1"/>
    </source>
</evidence>
<dbReference type="Pfam" id="PF13396">
    <property type="entry name" value="PLDc_N"/>
    <property type="match status" value="1"/>
</dbReference>
<evidence type="ECO:0000313" key="9">
    <source>
        <dbReference type="Proteomes" id="UP000321577"/>
    </source>
</evidence>
<organism evidence="8 9">
    <name type="scientific">Brevifollis gellanilyticus</name>
    <dbReference type="NCBI Taxonomy" id="748831"/>
    <lineage>
        <taxon>Bacteria</taxon>
        <taxon>Pseudomonadati</taxon>
        <taxon>Verrucomicrobiota</taxon>
        <taxon>Verrucomicrobiia</taxon>
        <taxon>Verrucomicrobiales</taxon>
        <taxon>Verrucomicrobiaceae</taxon>
    </lineage>
</organism>
<evidence type="ECO:0000256" key="6">
    <source>
        <dbReference type="SAM" id="Phobius"/>
    </source>
</evidence>
<keyword evidence="2" id="KW-1003">Cell membrane</keyword>
<protein>
    <recommendedName>
        <fullName evidence="7">Cardiolipin synthase N-terminal domain-containing protein</fullName>
    </recommendedName>
</protein>
<dbReference type="AlphaFoldDB" id="A0A512M3W7"/>
<feature type="transmembrane region" description="Helical" evidence="6">
    <location>
        <begin position="30"/>
        <end position="53"/>
    </location>
</feature>
<sequence length="78" mass="8650">MVAAMIWVALWIVCLVDVKGSHRGTFGKIFWMLVLTVPLAGLLLYALSEFVFADWRKALAWRKNDAVKKPGGSLQASS</sequence>
<keyword evidence="5 6" id="KW-0472">Membrane</keyword>
<evidence type="ECO:0000256" key="1">
    <source>
        <dbReference type="ARBA" id="ARBA00004651"/>
    </source>
</evidence>
<dbReference type="EMBL" id="BKAG01000003">
    <property type="protein sequence ID" value="GEP41440.1"/>
    <property type="molecule type" value="Genomic_DNA"/>
</dbReference>
<evidence type="ECO:0000259" key="7">
    <source>
        <dbReference type="Pfam" id="PF13396"/>
    </source>
</evidence>